<name>A0A7G9B363_9FIRM</name>
<dbReference type="KEGG" id="ohi:H8790_11160"/>
<organism evidence="1 2">
    <name type="scientific">Oscillibacter hominis</name>
    <dbReference type="NCBI Taxonomy" id="2763056"/>
    <lineage>
        <taxon>Bacteria</taxon>
        <taxon>Bacillati</taxon>
        <taxon>Bacillota</taxon>
        <taxon>Clostridia</taxon>
        <taxon>Eubacteriales</taxon>
        <taxon>Oscillospiraceae</taxon>
        <taxon>Oscillibacter</taxon>
    </lineage>
</organism>
<dbReference type="InterPro" id="IPR017438">
    <property type="entry name" value="ATP-NAD_kinase_N"/>
</dbReference>
<gene>
    <name evidence="1" type="ORF">H8790_11160</name>
</gene>
<accession>A0A7G9B363</accession>
<dbReference type="InterPro" id="IPR016064">
    <property type="entry name" value="NAD/diacylglycerol_kinase_sf"/>
</dbReference>
<keyword evidence="1" id="KW-0418">Kinase</keyword>
<dbReference type="Pfam" id="PF20143">
    <property type="entry name" value="NAD_kinase_C"/>
    <property type="match status" value="1"/>
</dbReference>
<protein>
    <submittedName>
        <fullName evidence="1">ATP-NAD kinase family protein</fullName>
    </submittedName>
</protein>
<dbReference type="SUPFAM" id="SSF111331">
    <property type="entry name" value="NAD kinase/diacylglycerol kinase-like"/>
    <property type="match status" value="1"/>
</dbReference>
<sequence length="373" mass="39442">MASLKTFGLIVNPIAGMGGKVALKGTDGAATLSAARARGARPESGIKAERALNMLLPFRENVQVLTASGDMGQSLCEKLGIPFRVVYCAEGEETSPSDTMAAARAIADQGVELLLFAGGDGTARNICEAVGERVSVLGIPAGVKIQSAVFALNPEAAGTVAATLARGIPMSSSRREVVDLDEDAYRTGHVSATLYGAMLVPDQPEQLQSMKQSGFSTEADQMAAIAGYLQEHLEPGVTYAIGSGSSAKCISQRLGIPYELLGVDVIGDGKLIARDVTEEQLWQYAKDGTMRIIVSPIGGQGFLFGRGNHQFSARVLRAVGKERIMVISPESKILSIQNHTLHIDCGDPEVNKSLQGFYSVLCGYGYFLSLPCR</sequence>
<dbReference type="GO" id="GO:0003951">
    <property type="term" value="F:NAD+ kinase activity"/>
    <property type="evidence" value="ECO:0007669"/>
    <property type="project" value="InterPro"/>
</dbReference>
<dbReference type="Gene3D" id="3.40.50.10330">
    <property type="entry name" value="Probable inorganic polyphosphate/atp-NAD kinase, domain 1"/>
    <property type="match status" value="1"/>
</dbReference>
<evidence type="ECO:0000313" key="2">
    <source>
        <dbReference type="Proteomes" id="UP000515960"/>
    </source>
</evidence>
<dbReference type="InterPro" id="IPR011386">
    <property type="entry name" value="Put_ATP-NAD_kin"/>
</dbReference>
<dbReference type="Pfam" id="PF01513">
    <property type="entry name" value="NAD_kinase"/>
    <property type="match status" value="1"/>
</dbReference>
<reference evidence="1 2" key="1">
    <citation type="submission" date="2020-08" db="EMBL/GenBank/DDBJ databases">
        <authorList>
            <person name="Liu C."/>
            <person name="Sun Q."/>
        </authorList>
    </citation>
    <scope>NUCLEOTIDE SEQUENCE [LARGE SCALE GENOMIC DNA]</scope>
    <source>
        <strain evidence="1 2">NSJ-62</strain>
    </source>
</reference>
<dbReference type="PANTHER" id="PTHR40697">
    <property type="entry name" value="ACETOIN CATABOLISM PROTEIN X"/>
    <property type="match status" value="1"/>
</dbReference>
<evidence type="ECO:0000313" key="1">
    <source>
        <dbReference type="EMBL" id="QNL43994.1"/>
    </source>
</evidence>
<dbReference type="AlphaFoldDB" id="A0A7G9B363"/>
<dbReference type="InterPro" id="IPR039065">
    <property type="entry name" value="AcoX-like"/>
</dbReference>
<proteinExistence type="predicted"/>
<dbReference type="GO" id="GO:0051287">
    <property type="term" value="F:NAD binding"/>
    <property type="evidence" value="ECO:0007669"/>
    <property type="project" value="UniProtKB-ARBA"/>
</dbReference>
<dbReference type="InterPro" id="IPR002504">
    <property type="entry name" value="NADK"/>
</dbReference>
<dbReference type="PIRSF" id="PIRSF016907">
    <property type="entry name" value="Kin_ATP-NAD"/>
    <property type="match status" value="1"/>
</dbReference>
<dbReference type="GO" id="GO:0006741">
    <property type="term" value="P:NADP+ biosynthetic process"/>
    <property type="evidence" value="ECO:0007669"/>
    <property type="project" value="InterPro"/>
</dbReference>
<keyword evidence="1" id="KW-0808">Transferase</keyword>
<dbReference type="PANTHER" id="PTHR40697:SF2">
    <property type="entry name" value="ATP-NAD KINASE-RELATED"/>
    <property type="match status" value="1"/>
</dbReference>
<dbReference type="EMBL" id="CP060490">
    <property type="protein sequence ID" value="QNL43994.1"/>
    <property type="molecule type" value="Genomic_DNA"/>
</dbReference>
<dbReference type="GO" id="GO:0005524">
    <property type="term" value="F:ATP binding"/>
    <property type="evidence" value="ECO:0007669"/>
    <property type="project" value="UniProtKB-ARBA"/>
</dbReference>
<dbReference type="Proteomes" id="UP000515960">
    <property type="component" value="Chromosome"/>
</dbReference>
<keyword evidence="2" id="KW-1185">Reference proteome</keyword>
<dbReference type="RefSeq" id="WP_187332574.1">
    <property type="nucleotide sequence ID" value="NZ_CP060490.1"/>
</dbReference>